<feature type="compositionally biased region" description="Basic and acidic residues" evidence="1">
    <location>
        <begin position="364"/>
        <end position="380"/>
    </location>
</feature>
<sequence length="562" mass="61055">MLSADKDKLEREYRKRMLQIRERELVYYISNSNNIATLSALLLGCTVSFLIDQANESFDLNCVDLSSGDDILDCSEQVLLGNGGQGITHYVSELLLPFLILFCTFQTSLSCWGSMLISMLAPRLALHGPPSHFSYVVDAVEEEFDHLRSILATSLATFMVIPLFWAFANLHEGLAFLLPARVQIERRSIINRHEGVASLLSVLFIVLLLLLRVVFVRLERSFVLPDAKKITGRWFARRFSRMSATPPRRLRRRERPDGRPYERLRDGGADCHSEASHPNSAPSQSATSHCSWVGTWVGSAGTSGGALSAHRDTGSNRPSSAASSRWSDDSDRSDSGSSEWSGSKDGAEAAAAEERSRPQPTLRDLFHHGDGLVLRRDRSQEPGSGGGGGGGGARPLQLSEVKSGQLIRLRPQQPKLRQGEDPVAAALRHAQPQVDGSPRDGVSLDGKLSLTVVRASPTGAVRPSPRGSPPLQQLAPPRPRRRRSSAGGPSSVVLVQRQDGGAGAGPLAWSILLCCLIDRCGSRTGAGPRRKSRPQARARGPPPPPRRRRSAPSPSTSPARRA</sequence>
<keyword evidence="2" id="KW-1133">Transmembrane helix</keyword>
<keyword evidence="2" id="KW-0472">Membrane</keyword>
<dbReference type="AlphaFoldDB" id="A0A7S3SDE9"/>
<feature type="compositionally biased region" description="Polar residues" evidence="1">
    <location>
        <begin position="276"/>
        <end position="288"/>
    </location>
</feature>
<feature type="compositionally biased region" description="Gly residues" evidence="1">
    <location>
        <begin position="383"/>
        <end position="393"/>
    </location>
</feature>
<organism evidence="3">
    <name type="scientific">Emiliania huxleyi</name>
    <name type="common">Coccolithophore</name>
    <name type="synonym">Pontosphaera huxleyi</name>
    <dbReference type="NCBI Taxonomy" id="2903"/>
    <lineage>
        <taxon>Eukaryota</taxon>
        <taxon>Haptista</taxon>
        <taxon>Haptophyta</taxon>
        <taxon>Prymnesiophyceae</taxon>
        <taxon>Isochrysidales</taxon>
        <taxon>Noelaerhabdaceae</taxon>
        <taxon>Emiliania</taxon>
    </lineage>
</organism>
<protein>
    <submittedName>
        <fullName evidence="3">Uncharacterized protein</fullName>
    </submittedName>
</protein>
<name>A0A7S3SDE9_EMIHU</name>
<evidence type="ECO:0000313" key="3">
    <source>
        <dbReference type="EMBL" id="CAE0551011.1"/>
    </source>
</evidence>
<feature type="transmembrane region" description="Helical" evidence="2">
    <location>
        <begin position="94"/>
        <end position="117"/>
    </location>
</feature>
<feature type="region of interest" description="Disordered" evidence="1">
    <location>
        <begin position="246"/>
        <end position="288"/>
    </location>
</feature>
<feature type="transmembrane region" description="Helical" evidence="2">
    <location>
        <begin position="196"/>
        <end position="215"/>
    </location>
</feature>
<dbReference type="EMBL" id="HBIR01024111">
    <property type="protein sequence ID" value="CAE0551011.1"/>
    <property type="molecule type" value="Transcribed_RNA"/>
</dbReference>
<feature type="region of interest" description="Disordered" evidence="1">
    <location>
        <begin position="522"/>
        <end position="562"/>
    </location>
</feature>
<feature type="compositionally biased region" description="Basic and acidic residues" evidence="1">
    <location>
        <begin position="254"/>
        <end position="275"/>
    </location>
</feature>
<accession>A0A7S3SDE9</accession>
<evidence type="ECO:0000256" key="2">
    <source>
        <dbReference type="SAM" id="Phobius"/>
    </source>
</evidence>
<feature type="compositionally biased region" description="Low complexity" evidence="1">
    <location>
        <begin position="551"/>
        <end position="562"/>
    </location>
</feature>
<feature type="transmembrane region" description="Helical" evidence="2">
    <location>
        <begin position="150"/>
        <end position="168"/>
    </location>
</feature>
<keyword evidence="2" id="KW-0812">Transmembrane</keyword>
<evidence type="ECO:0000256" key="1">
    <source>
        <dbReference type="SAM" id="MobiDB-lite"/>
    </source>
</evidence>
<proteinExistence type="predicted"/>
<gene>
    <name evidence="3" type="ORF">EHUX00137_LOCUS18492</name>
</gene>
<reference evidence="3" key="1">
    <citation type="submission" date="2021-01" db="EMBL/GenBank/DDBJ databases">
        <authorList>
            <person name="Corre E."/>
            <person name="Pelletier E."/>
            <person name="Niang G."/>
            <person name="Scheremetjew M."/>
            <person name="Finn R."/>
            <person name="Kale V."/>
            <person name="Holt S."/>
            <person name="Cochrane G."/>
            <person name="Meng A."/>
            <person name="Brown T."/>
            <person name="Cohen L."/>
        </authorList>
    </citation>
    <scope>NUCLEOTIDE SEQUENCE</scope>
    <source>
        <strain evidence="3">379</strain>
    </source>
</reference>
<feature type="region of interest" description="Disordered" evidence="1">
    <location>
        <begin position="303"/>
        <end position="490"/>
    </location>
</feature>